<dbReference type="PANTHER" id="PTHR47506:SF1">
    <property type="entry name" value="HTH-TYPE TRANSCRIPTIONAL REGULATOR YJDC"/>
    <property type="match status" value="1"/>
</dbReference>
<dbReference type="Gene3D" id="1.10.357.10">
    <property type="entry name" value="Tetracycline Repressor, domain 2"/>
    <property type="match status" value="1"/>
</dbReference>
<reference evidence="6 7" key="1">
    <citation type="submission" date="2017-02" db="EMBL/GenBank/DDBJ databases">
        <authorList>
            <person name="Peterson S.W."/>
        </authorList>
    </citation>
    <scope>NUCLEOTIDE SEQUENCE [LARGE SCALE GENOMIC DNA]</scope>
    <source>
        <strain evidence="6 7">M1</strain>
    </source>
</reference>
<dbReference type="GO" id="GO:0003677">
    <property type="term" value="F:DNA binding"/>
    <property type="evidence" value="ECO:0007669"/>
    <property type="project" value="UniProtKB-UniRule"/>
</dbReference>
<name>A0A1T5LL54_9FIRM</name>
<evidence type="ECO:0000313" key="7">
    <source>
        <dbReference type="Proteomes" id="UP000190285"/>
    </source>
</evidence>
<evidence type="ECO:0000256" key="2">
    <source>
        <dbReference type="ARBA" id="ARBA00023125"/>
    </source>
</evidence>
<keyword evidence="7" id="KW-1185">Reference proteome</keyword>
<dbReference type="Proteomes" id="UP000190285">
    <property type="component" value="Unassembled WGS sequence"/>
</dbReference>
<feature type="DNA-binding region" description="H-T-H motif" evidence="4">
    <location>
        <begin position="43"/>
        <end position="62"/>
    </location>
</feature>
<evidence type="ECO:0000256" key="1">
    <source>
        <dbReference type="ARBA" id="ARBA00023015"/>
    </source>
</evidence>
<keyword evidence="3" id="KW-0804">Transcription</keyword>
<gene>
    <name evidence="6" type="ORF">SAMN02194393_03023</name>
</gene>
<feature type="domain" description="HTH tetR-type" evidence="5">
    <location>
        <begin position="20"/>
        <end position="80"/>
    </location>
</feature>
<dbReference type="AlphaFoldDB" id="A0A1T5LL54"/>
<dbReference type="PROSITE" id="PS50977">
    <property type="entry name" value="HTH_TETR_2"/>
    <property type="match status" value="1"/>
</dbReference>
<evidence type="ECO:0000259" key="5">
    <source>
        <dbReference type="PROSITE" id="PS50977"/>
    </source>
</evidence>
<dbReference type="STRING" id="36842.SAMN02194393_03023"/>
<dbReference type="PRINTS" id="PR00455">
    <property type="entry name" value="HTHTETR"/>
</dbReference>
<dbReference type="Pfam" id="PF00440">
    <property type="entry name" value="TetR_N"/>
    <property type="match status" value="1"/>
</dbReference>
<keyword evidence="1" id="KW-0805">Transcription regulation</keyword>
<organism evidence="6 7">
    <name type="scientific">Maledivibacter halophilus</name>
    <dbReference type="NCBI Taxonomy" id="36842"/>
    <lineage>
        <taxon>Bacteria</taxon>
        <taxon>Bacillati</taxon>
        <taxon>Bacillota</taxon>
        <taxon>Clostridia</taxon>
        <taxon>Peptostreptococcales</taxon>
        <taxon>Caminicellaceae</taxon>
        <taxon>Maledivibacter</taxon>
    </lineage>
</organism>
<dbReference type="PROSITE" id="PS01081">
    <property type="entry name" value="HTH_TETR_1"/>
    <property type="match status" value="1"/>
</dbReference>
<dbReference type="InterPro" id="IPR001647">
    <property type="entry name" value="HTH_TetR"/>
</dbReference>
<dbReference type="PANTHER" id="PTHR47506">
    <property type="entry name" value="TRANSCRIPTIONAL REGULATORY PROTEIN"/>
    <property type="match status" value="1"/>
</dbReference>
<evidence type="ECO:0000256" key="3">
    <source>
        <dbReference type="ARBA" id="ARBA00023163"/>
    </source>
</evidence>
<dbReference type="EMBL" id="FUZT01000007">
    <property type="protein sequence ID" value="SKC76692.1"/>
    <property type="molecule type" value="Genomic_DNA"/>
</dbReference>
<accession>A0A1T5LL54</accession>
<keyword evidence="2 4" id="KW-0238">DNA-binding</keyword>
<dbReference type="InterPro" id="IPR023772">
    <property type="entry name" value="DNA-bd_HTH_TetR-type_CS"/>
</dbReference>
<evidence type="ECO:0000256" key="4">
    <source>
        <dbReference type="PROSITE-ProRule" id="PRU00335"/>
    </source>
</evidence>
<dbReference type="SUPFAM" id="SSF46689">
    <property type="entry name" value="Homeodomain-like"/>
    <property type="match status" value="1"/>
</dbReference>
<protein>
    <submittedName>
        <fullName evidence="6">Transcriptional regulator, TetR family</fullName>
    </submittedName>
</protein>
<proteinExistence type="predicted"/>
<dbReference type="InterPro" id="IPR009057">
    <property type="entry name" value="Homeodomain-like_sf"/>
</dbReference>
<evidence type="ECO:0000313" key="6">
    <source>
        <dbReference type="EMBL" id="SKC76692.1"/>
    </source>
</evidence>
<sequence>MLRNAVIILKGEYIVTMGKANSKEEILKCAKKEFLKKGYKDASLRKISKMAGVTTGAFYAHFSDKNQLFETLVAPAFKESCNMQVNMMGQYYDLLYSGHINQQAIRSISHTNMKEYINYVYKYIDEFKLILMSSEGTSYANFIEDMVSWSVEEGIRYFAELKNQGIKVNYISKKELHILSHIHFSAIYEVVKHDMSKEEAFEYLGTITKFFVAGWNSVLGIEL</sequence>